<evidence type="ECO:0000256" key="1">
    <source>
        <dbReference type="SAM" id="MobiDB-lite"/>
    </source>
</evidence>
<evidence type="ECO:0000313" key="3">
    <source>
        <dbReference type="EMBL" id="MBP2477766.1"/>
    </source>
</evidence>
<feature type="domain" description="DUF6973" evidence="2">
    <location>
        <begin position="7"/>
        <end position="94"/>
    </location>
</feature>
<comment type="caution">
    <text evidence="3">The sequence shown here is derived from an EMBL/GenBank/DDBJ whole genome shotgun (WGS) entry which is preliminary data.</text>
</comment>
<feature type="compositionally biased region" description="Basic and acidic residues" evidence="1">
    <location>
        <begin position="100"/>
        <end position="109"/>
    </location>
</feature>
<proteinExistence type="predicted"/>
<feature type="region of interest" description="Disordered" evidence="1">
    <location>
        <begin position="98"/>
        <end position="149"/>
    </location>
</feature>
<name>A0ABS5AMI0_9PSEU</name>
<dbReference type="Proteomes" id="UP001519363">
    <property type="component" value="Unassembled WGS sequence"/>
</dbReference>
<dbReference type="RefSeq" id="WP_143343094.1">
    <property type="nucleotide sequence ID" value="NZ_JAGIOO010000001.1"/>
</dbReference>
<gene>
    <name evidence="3" type="ORF">JOF53_006638</name>
</gene>
<dbReference type="Pfam" id="PF22322">
    <property type="entry name" value="DUF6973"/>
    <property type="match status" value="1"/>
</dbReference>
<evidence type="ECO:0000313" key="4">
    <source>
        <dbReference type="Proteomes" id="UP001519363"/>
    </source>
</evidence>
<dbReference type="InterPro" id="IPR054246">
    <property type="entry name" value="DUF6973"/>
</dbReference>
<dbReference type="EMBL" id="JAGIOO010000001">
    <property type="protein sequence ID" value="MBP2477766.1"/>
    <property type="molecule type" value="Genomic_DNA"/>
</dbReference>
<organism evidence="3 4">
    <name type="scientific">Crossiella equi</name>
    <dbReference type="NCBI Taxonomy" id="130796"/>
    <lineage>
        <taxon>Bacteria</taxon>
        <taxon>Bacillati</taxon>
        <taxon>Actinomycetota</taxon>
        <taxon>Actinomycetes</taxon>
        <taxon>Pseudonocardiales</taxon>
        <taxon>Pseudonocardiaceae</taxon>
        <taxon>Crossiella</taxon>
    </lineage>
</organism>
<protein>
    <recommendedName>
        <fullName evidence="2">DUF6973 domain-containing protein</fullName>
    </recommendedName>
</protein>
<accession>A0ABS5AMI0</accession>
<evidence type="ECO:0000259" key="2">
    <source>
        <dbReference type="Pfam" id="PF22322"/>
    </source>
</evidence>
<reference evidence="3 4" key="1">
    <citation type="submission" date="2021-03" db="EMBL/GenBank/DDBJ databases">
        <title>Sequencing the genomes of 1000 actinobacteria strains.</title>
        <authorList>
            <person name="Klenk H.-P."/>
        </authorList>
    </citation>
    <scope>NUCLEOTIDE SEQUENCE [LARGE SCALE GENOMIC DNA]</scope>
    <source>
        <strain evidence="3 4">DSM 44580</strain>
    </source>
</reference>
<sequence length="149" mass="16235">MTPTVSSVFDGKSRTGGHTDAFRHALWNARLTQRFGPEWAAEFATVHERGPKSHATPVAMDMHNHEVGRRIAVRNPNASPDEMARLVEQAVRNGEMVIIGKDDRLERGNQIEPGQTGATGPGNEWPTTNPDRDGHVRPGPPGAVPDTDC</sequence>
<keyword evidence="4" id="KW-1185">Reference proteome</keyword>